<feature type="domain" description="CMP/dCMP-type deaminase" evidence="3">
    <location>
        <begin position="4"/>
        <end position="116"/>
    </location>
</feature>
<comment type="caution">
    <text evidence="4">The sequence shown here is derived from an EMBL/GenBank/DDBJ whole genome shotgun (WGS) entry which is preliminary data.</text>
</comment>
<proteinExistence type="predicted"/>
<dbReference type="InParanoid" id="A0A2R5G010"/>
<dbReference type="PANTHER" id="PTHR11079:SF162">
    <property type="entry name" value="RIBOFLAVIN BIOSYNTHESIS PROTEIN PYRD, CHLOROPLASTIC"/>
    <property type="match status" value="1"/>
</dbReference>
<dbReference type="OrthoDB" id="288590at2759"/>
<dbReference type="EMBL" id="BEYU01000001">
    <property type="protein sequence ID" value="GBG23855.1"/>
    <property type="molecule type" value="Genomic_DNA"/>
</dbReference>
<evidence type="ECO:0000256" key="2">
    <source>
        <dbReference type="ARBA" id="ARBA00022833"/>
    </source>
</evidence>
<dbReference type="InterPro" id="IPR016193">
    <property type="entry name" value="Cytidine_deaminase-like"/>
</dbReference>
<accession>A0A2R5G010</accession>
<dbReference type="PROSITE" id="PS51747">
    <property type="entry name" value="CYT_DCMP_DEAMINASES_2"/>
    <property type="match status" value="1"/>
</dbReference>
<name>A0A2R5G010_9STRA</name>
<dbReference type="PROSITE" id="PS00903">
    <property type="entry name" value="CYT_DCMP_DEAMINASES_1"/>
    <property type="match status" value="1"/>
</dbReference>
<protein>
    <submittedName>
        <fullName evidence="4">tRNA-specific adenosine deaminase</fullName>
    </submittedName>
</protein>
<dbReference type="InterPro" id="IPR002125">
    <property type="entry name" value="CMP_dCMP_dom"/>
</dbReference>
<dbReference type="SUPFAM" id="SSF53927">
    <property type="entry name" value="Cytidine deaminase-like"/>
    <property type="match status" value="1"/>
</dbReference>
<dbReference type="GO" id="GO:0016787">
    <property type="term" value="F:hydrolase activity"/>
    <property type="evidence" value="ECO:0007669"/>
    <property type="project" value="InterPro"/>
</dbReference>
<evidence type="ECO:0000259" key="3">
    <source>
        <dbReference type="PROSITE" id="PS51747"/>
    </source>
</evidence>
<dbReference type="InterPro" id="IPR016192">
    <property type="entry name" value="APOBEC/CMP_deaminase_Zn-bd"/>
</dbReference>
<keyword evidence="1" id="KW-0479">Metal-binding</keyword>
<dbReference type="PANTHER" id="PTHR11079">
    <property type="entry name" value="CYTOSINE DEAMINASE FAMILY MEMBER"/>
    <property type="match status" value="1"/>
</dbReference>
<reference evidence="4 5" key="1">
    <citation type="submission" date="2017-12" db="EMBL/GenBank/DDBJ databases">
        <title>Sequencing, de novo assembly and annotation of complete genome of a new Thraustochytrid species, strain FCC1311.</title>
        <authorList>
            <person name="Sedici K."/>
            <person name="Godart F."/>
            <person name="Aiese Cigliano R."/>
            <person name="Sanseverino W."/>
            <person name="Barakat M."/>
            <person name="Ortet P."/>
            <person name="Marechal E."/>
            <person name="Cagnac O."/>
            <person name="Amato A."/>
        </authorList>
    </citation>
    <scope>NUCLEOTIDE SEQUENCE [LARGE SCALE GENOMIC DNA]</scope>
</reference>
<dbReference type="Pfam" id="PF00383">
    <property type="entry name" value="dCMP_cyt_deam_1"/>
    <property type="match status" value="1"/>
</dbReference>
<evidence type="ECO:0000313" key="4">
    <source>
        <dbReference type="EMBL" id="GBG23855.1"/>
    </source>
</evidence>
<keyword evidence="2" id="KW-0862">Zinc</keyword>
<gene>
    <name evidence="4" type="ORF">FCC1311_000752</name>
</gene>
<dbReference type="CDD" id="cd01285">
    <property type="entry name" value="nucleoside_deaminase"/>
    <property type="match status" value="1"/>
</dbReference>
<dbReference type="AlphaFoldDB" id="A0A2R5G010"/>
<evidence type="ECO:0000313" key="5">
    <source>
        <dbReference type="Proteomes" id="UP000241890"/>
    </source>
</evidence>
<evidence type="ECO:0000256" key="1">
    <source>
        <dbReference type="ARBA" id="ARBA00022723"/>
    </source>
</evidence>
<dbReference type="Proteomes" id="UP000241890">
    <property type="component" value="Unassembled WGS sequence"/>
</dbReference>
<keyword evidence="5" id="KW-1185">Reference proteome</keyword>
<dbReference type="GO" id="GO:0008270">
    <property type="term" value="F:zinc ion binding"/>
    <property type="evidence" value="ECO:0007669"/>
    <property type="project" value="InterPro"/>
</dbReference>
<dbReference type="Gene3D" id="3.40.140.10">
    <property type="entry name" value="Cytidine Deaminase, domain 2"/>
    <property type="match status" value="1"/>
</dbReference>
<sequence length="162" mass="17912">MGDELDEKFMREAIELSKEGDWPYGSVIVDGNGKVLARAFNTGVKDRDCTRHAEMNAIRIAQHALPDDTADLEGCTLYSSSEPCPMCATAIVWSRVSRVVFGATIKRLISEAGQMQISISFEEVVKAAKPWTTCSEFRQGVLEDEALEVVKEKASPRLEEAK</sequence>
<organism evidence="4 5">
    <name type="scientific">Hondaea fermentalgiana</name>
    <dbReference type="NCBI Taxonomy" id="2315210"/>
    <lineage>
        <taxon>Eukaryota</taxon>
        <taxon>Sar</taxon>
        <taxon>Stramenopiles</taxon>
        <taxon>Bigyra</taxon>
        <taxon>Labyrinthulomycetes</taxon>
        <taxon>Thraustochytrida</taxon>
        <taxon>Thraustochytriidae</taxon>
        <taxon>Hondaea</taxon>
    </lineage>
</organism>